<dbReference type="SUPFAM" id="SSF53474">
    <property type="entry name" value="alpha/beta-Hydrolases"/>
    <property type="match status" value="1"/>
</dbReference>
<evidence type="ECO:0000256" key="8">
    <source>
        <dbReference type="ARBA" id="ARBA00023157"/>
    </source>
</evidence>
<dbReference type="InterPro" id="IPR001563">
    <property type="entry name" value="Peptidase_S10"/>
</dbReference>
<dbReference type="GO" id="GO:0006508">
    <property type="term" value="P:proteolysis"/>
    <property type="evidence" value="ECO:0007669"/>
    <property type="project" value="UniProtKB-KW"/>
</dbReference>
<evidence type="ECO:0000256" key="1">
    <source>
        <dbReference type="ARBA" id="ARBA00004613"/>
    </source>
</evidence>
<dbReference type="PROSITE" id="PS00131">
    <property type="entry name" value="CARBOXYPEPT_SER_SER"/>
    <property type="match status" value="1"/>
</dbReference>
<accession>A0AAE1MKS3</accession>
<evidence type="ECO:0000256" key="10">
    <source>
        <dbReference type="RuleBase" id="RU361156"/>
    </source>
</evidence>
<dbReference type="FunFam" id="3.40.50.1820:FF:000030">
    <property type="entry name" value="Carboxypeptidase"/>
    <property type="match status" value="1"/>
</dbReference>
<evidence type="ECO:0000256" key="6">
    <source>
        <dbReference type="ARBA" id="ARBA00022729"/>
    </source>
</evidence>
<keyword evidence="9" id="KW-0325">Glycoprotein</keyword>
<dbReference type="Pfam" id="PF00450">
    <property type="entry name" value="Peptidase_S10"/>
    <property type="match status" value="1"/>
</dbReference>
<dbReference type="PRINTS" id="PR00724">
    <property type="entry name" value="CRBOXYPTASEC"/>
</dbReference>
<comment type="caution">
    <text evidence="11">The sequence shown here is derived from an EMBL/GenBank/DDBJ whole genome shotgun (WGS) entry which is preliminary data.</text>
</comment>
<keyword evidence="3" id="KW-0964">Secreted</keyword>
<keyword evidence="7 10" id="KW-0378">Hydrolase</keyword>
<dbReference type="GO" id="GO:0005773">
    <property type="term" value="C:vacuole"/>
    <property type="evidence" value="ECO:0007669"/>
    <property type="project" value="TreeGrafter"/>
</dbReference>
<keyword evidence="4 10" id="KW-0121">Carboxypeptidase</keyword>
<keyword evidence="6 10" id="KW-0732">Signal</keyword>
<gene>
    <name evidence="11" type="ORF">QN277_020168</name>
</gene>
<keyword evidence="12" id="KW-1185">Reference proteome</keyword>
<dbReference type="Gene3D" id="3.40.50.1820">
    <property type="entry name" value="alpha/beta hydrolase"/>
    <property type="match status" value="1"/>
</dbReference>
<dbReference type="Gene3D" id="6.10.250.940">
    <property type="match status" value="1"/>
</dbReference>
<comment type="subcellular location">
    <subcellularLocation>
        <location evidence="1">Secreted</location>
    </subcellularLocation>
</comment>
<evidence type="ECO:0000256" key="4">
    <source>
        <dbReference type="ARBA" id="ARBA00022645"/>
    </source>
</evidence>
<evidence type="ECO:0000256" key="5">
    <source>
        <dbReference type="ARBA" id="ARBA00022670"/>
    </source>
</evidence>
<dbReference type="EMBL" id="JAWXYG010000005">
    <property type="protein sequence ID" value="KAK4271477.1"/>
    <property type="molecule type" value="Genomic_DNA"/>
</dbReference>
<evidence type="ECO:0000256" key="2">
    <source>
        <dbReference type="ARBA" id="ARBA00009431"/>
    </source>
</evidence>
<dbReference type="InterPro" id="IPR018202">
    <property type="entry name" value="Ser_caboxypep_ser_AS"/>
</dbReference>
<organism evidence="11 12">
    <name type="scientific">Acacia crassicarpa</name>
    <name type="common">northern wattle</name>
    <dbReference type="NCBI Taxonomy" id="499986"/>
    <lineage>
        <taxon>Eukaryota</taxon>
        <taxon>Viridiplantae</taxon>
        <taxon>Streptophyta</taxon>
        <taxon>Embryophyta</taxon>
        <taxon>Tracheophyta</taxon>
        <taxon>Spermatophyta</taxon>
        <taxon>Magnoliopsida</taxon>
        <taxon>eudicotyledons</taxon>
        <taxon>Gunneridae</taxon>
        <taxon>Pentapetalae</taxon>
        <taxon>rosids</taxon>
        <taxon>fabids</taxon>
        <taxon>Fabales</taxon>
        <taxon>Fabaceae</taxon>
        <taxon>Caesalpinioideae</taxon>
        <taxon>mimosoid clade</taxon>
        <taxon>Acacieae</taxon>
        <taxon>Acacia</taxon>
    </lineage>
</organism>
<keyword evidence="5 10" id="KW-0645">Protease</keyword>
<sequence length="483" mass="54771">MKTFRRLALVLVLLLYVKPVVSSSRHRQYYRKLSSGDGNDEDLVTNLPGQPHADFKHFAGYVTVNETNGRALFYWFYEAITTPQDKPLVLWLNGGPGCSSVGYGATQEIGPFLVDSNGQGLKYNNFSWNREANVLFVESPIGVGFSYSNTTTDYEHIGDDFTANDAYNFLHKWFLKFPSYRTRTFYIAGESYAGKYVPELAELIVDSNKDPSLHIDLKGILLGNPETSDAEDWRGIVDYAWSHAVISDETYVTIRESCDFKSSDPWKNQTCCDSVDEVFSQYGKIDIYSIYTSVCFASTARSNIDQSQSLQGRRVMKYKRSSKMMPRIMGGYDPCLDDYARAFYNRPDVQKALHASDGHSLKNWSICNDKMFNDWGDSKPSMIPIYKKLISAGLRIWVYSGDTDGRVPVLSTRYSLSTLNLRITKPWRPWYHENEVSGWFQEYEGLTFATFRGAGHAVPCFKPSNSLALFSSFLVGQSPPSTK</sequence>
<name>A0AAE1MKS3_9FABA</name>
<dbReference type="GO" id="GO:0005576">
    <property type="term" value="C:extracellular region"/>
    <property type="evidence" value="ECO:0007669"/>
    <property type="project" value="UniProtKB-SubCell"/>
</dbReference>
<dbReference type="FunFam" id="3.40.50.11320:FF:000001">
    <property type="entry name" value="Carboxypeptidase"/>
    <property type="match status" value="1"/>
</dbReference>
<protein>
    <recommendedName>
        <fullName evidence="10">Carboxypeptidase</fullName>
        <ecNumber evidence="10">3.4.16.-</ecNumber>
    </recommendedName>
</protein>
<reference evidence="11" key="1">
    <citation type="submission" date="2023-10" db="EMBL/GenBank/DDBJ databases">
        <title>Chromosome-level genome of the transformable northern wattle, Acacia crassicarpa.</title>
        <authorList>
            <person name="Massaro I."/>
            <person name="Sinha N.R."/>
            <person name="Poethig S."/>
            <person name="Leichty A.R."/>
        </authorList>
    </citation>
    <scope>NUCLEOTIDE SEQUENCE</scope>
    <source>
        <strain evidence="11">Acra3RX</strain>
        <tissue evidence="11">Leaf</tissue>
    </source>
</reference>
<dbReference type="Proteomes" id="UP001293593">
    <property type="component" value="Unassembled WGS sequence"/>
</dbReference>
<dbReference type="GO" id="GO:0004185">
    <property type="term" value="F:serine-type carboxypeptidase activity"/>
    <property type="evidence" value="ECO:0007669"/>
    <property type="project" value="UniProtKB-UniRule"/>
</dbReference>
<evidence type="ECO:0000256" key="7">
    <source>
        <dbReference type="ARBA" id="ARBA00022801"/>
    </source>
</evidence>
<dbReference type="Gene3D" id="3.40.50.11320">
    <property type="match status" value="1"/>
</dbReference>
<comment type="similarity">
    <text evidence="2 10">Belongs to the peptidase S10 family.</text>
</comment>
<dbReference type="PANTHER" id="PTHR11802">
    <property type="entry name" value="SERINE PROTEASE FAMILY S10 SERINE CARBOXYPEPTIDASE"/>
    <property type="match status" value="1"/>
</dbReference>
<evidence type="ECO:0000313" key="12">
    <source>
        <dbReference type="Proteomes" id="UP001293593"/>
    </source>
</evidence>
<keyword evidence="8" id="KW-1015">Disulfide bond</keyword>
<dbReference type="AlphaFoldDB" id="A0AAE1MKS3"/>
<dbReference type="PANTHER" id="PTHR11802:SF476">
    <property type="entry name" value="CARBOXYPEPTIDASE"/>
    <property type="match status" value="1"/>
</dbReference>
<feature type="signal peptide" evidence="10">
    <location>
        <begin position="1"/>
        <end position="23"/>
    </location>
</feature>
<evidence type="ECO:0000256" key="9">
    <source>
        <dbReference type="ARBA" id="ARBA00023180"/>
    </source>
</evidence>
<feature type="chain" id="PRO_5041773677" description="Carboxypeptidase" evidence="10">
    <location>
        <begin position="24"/>
        <end position="483"/>
    </location>
</feature>
<dbReference type="InterPro" id="IPR029058">
    <property type="entry name" value="AB_hydrolase_fold"/>
</dbReference>
<evidence type="ECO:0000313" key="11">
    <source>
        <dbReference type="EMBL" id="KAK4271477.1"/>
    </source>
</evidence>
<evidence type="ECO:0000256" key="3">
    <source>
        <dbReference type="ARBA" id="ARBA00022525"/>
    </source>
</evidence>
<dbReference type="EC" id="3.4.16.-" evidence="10"/>
<proteinExistence type="inferred from homology"/>